<gene>
    <name evidence="4" type="ORF">BT96DRAFT_821221</name>
</gene>
<evidence type="ECO:0000256" key="2">
    <source>
        <dbReference type="SAM" id="SignalP"/>
    </source>
</evidence>
<dbReference type="InterPro" id="IPR018466">
    <property type="entry name" value="Kre9/Knh1-like_N"/>
</dbReference>
<feature type="signal peptide" evidence="2">
    <location>
        <begin position="1"/>
        <end position="21"/>
    </location>
</feature>
<protein>
    <recommendedName>
        <fullName evidence="3">Yeast cell wall synthesis Kre9/Knh1-like N-terminal domain-containing protein</fullName>
    </recommendedName>
</protein>
<dbReference type="AlphaFoldDB" id="A0A6A4HLR1"/>
<keyword evidence="1 2" id="KW-0732">Signal</keyword>
<dbReference type="EMBL" id="ML769475">
    <property type="protein sequence ID" value="KAE9398953.1"/>
    <property type="molecule type" value="Genomic_DNA"/>
</dbReference>
<evidence type="ECO:0000256" key="1">
    <source>
        <dbReference type="ARBA" id="ARBA00022729"/>
    </source>
</evidence>
<evidence type="ECO:0000313" key="4">
    <source>
        <dbReference type="EMBL" id="KAE9398953.1"/>
    </source>
</evidence>
<sequence>MKFTTSILASALAYFAVSVNAAPAGRSALDVWNPTITSPTAETVWIVGSTVNVTWSTANEPADVSNGGQVVLAVDGLARFTAQDLSPVFDLAAADGFYTVTVPDDIAPGNDYQVVLFGDSGNISPSFTIVATS</sequence>
<dbReference type="Proteomes" id="UP000799118">
    <property type="component" value="Unassembled WGS sequence"/>
</dbReference>
<feature type="domain" description="Yeast cell wall synthesis Kre9/Knh1-like N-terminal" evidence="3">
    <location>
        <begin position="38"/>
        <end position="129"/>
    </location>
</feature>
<name>A0A6A4HLR1_9AGAR</name>
<dbReference type="OrthoDB" id="2973648at2759"/>
<evidence type="ECO:0000259" key="3">
    <source>
        <dbReference type="Pfam" id="PF10342"/>
    </source>
</evidence>
<keyword evidence="5" id="KW-1185">Reference proteome</keyword>
<proteinExistence type="predicted"/>
<evidence type="ECO:0000313" key="5">
    <source>
        <dbReference type="Proteomes" id="UP000799118"/>
    </source>
</evidence>
<dbReference type="Pfam" id="PF10342">
    <property type="entry name" value="Kre9_KNH"/>
    <property type="match status" value="1"/>
</dbReference>
<feature type="chain" id="PRO_5025341833" description="Yeast cell wall synthesis Kre9/Knh1-like N-terminal domain-containing protein" evidence="2">
    <location>
        <begin position="22"/>
        <end position="133"/>
    </location>
</feature>
<accession>A0A6A4HLR1</accession>
<reference evidence="4" key="1">
    <citation type="journal article" date="2019" name="Environ. Microbiol.">
        <title>Fungal ecological strategies reflected in gene transcription - a case study of two litter decomposers.</title>
        <authorList>
            <person name="Barbi F."/>
            <person name="Kohler A."/>
            <person name="Barry K."/>
            <person name="Baskaran P."/>
            <person name="Daum C."/>
            <person name="Fauchery L."/>
            <person name="Ihrmark K."/>
            <person name="Kuo A."/>
            <person name="LaButti K."/>
            <person name="Lipzen A."/>
            <person name="Morin E."/>
            <person name="Grigoriev I.V."/>
            <person name="Henrissat B."/>
            <person name="Lindahl B."/>
            <person name="Martin F."/>
        </authorList>
    </citation>
    <scope>NUCLEOTIDE SEQUENCE</scope>
    <source>
        <strain evidence="4">JB14</strain>
    </source>
</reference>
<organism evidence="4 5">
    <name type="scientific">Gymnopus androsaceus JB14</name>
    <dbReference type="NCBI Taxonomy" id="1447944"/>
    <lineage>
        <taxon>Eukaryota</taxon>
        <taxon>Fungi</taxon>
        <taxon>Dikarya</taxon>
        <taxon>Basidiomycota</taxon>
        <taxon>Agaricomycotina</taxon>
        <taxon>Agaricomycetes</taxon>
        <taxon>Agaricomycetidae</taxon>
        <taxon>Agaricales</taxon>
        <taxon>Marasmiineae</taxon>
        <taxon>Omphalotaceae</taxon>
        <taxon>Gymnopus</taxon>
    </lineage>
</organism>